<feature type="transmembrane region" description="Helical" evidence="5">
    <location>
        <begin position="213"/>
        <end position="232"/>
    </location>
</feature>
<accession>A0A9X0APC6</accession>
<feature type="transmembrane region" description="Helical" evidence="5">
    <location>
        <begin position="244"/>
        <end position="263"/>
    </location>
</feature>
<keyword evidence="3 5" id="KW-1133">Transmembrane helix</keyword>
<feature type="transmembrane region" description="Helical" evidence="5">
    <location>
        <begin position="176"/>
        <end position="201"/>
    </location>
</feature>
<organism evidence="7 8">
    <name type="scientific">Sclerotinia nivalis</name>
    <dbReference type="NCBI Taxonomy" id="352851"/>
    <lineage>
        <taxon>Eukaryota</taxon>
        <taxon>Fungi</taxon>
        <taxon>Dikarya</taxon>
        <taxon>Ascomycota</taxon>
        <taxon>Pezizomycotina</taxon>
        <taxon>Leotiomycetes</taxon>
        <taxon>Helotiales</taxon>
        <taxon>Sclerotiniaceae</taxon>
        <taxon>Sclerotinia</taxon>
    </lineage>
</organism>
<dbReference type="PANTHER" id="PTHR10231">
    <property type="entry name" value="NUCLEOTIDE-SUGAR TRANSMEMBRANE TRANSPORTER"/>
    <property type="match status" value="1"/>
</dbReference>
<evidence type="ECO:0000313" key="7">
    <source>
        <dbReference type="EMBL" id="KAJ8066485.1"/>
    </source>
</evidence>
<evidence type="ECO:0000256" key="4">
    <source>
        <dbReference type="ARBA" id="ARBA00023136"/>
    </source>
</evidence>
<dbReference type="GO" id="GO:0000139">
    <property type="term" value="C:Golgi membrane"/>
    <property type="evidence" value="ECO:0007669"/>
    <property type="project" value="InterPro"/>
</dbReference>
<keyword evidence="2 5" id="KW-0812">Transmembrane</keyword>
<dbReference type="GO" id="GO:0015165">
    <property type="term" value="F:pyrimidine nucleotide-sugar transmembrane transporter activity"/>
    <property type="evidence" value="ECO:0007669"/>
    <property type="project" value="InterPro"/>
</dbReference>
<evidence type="ECO:0000256" key="3">
    <source>
        <dbReference type="ARBA" id="ARBA00022989"/>
    </source>
</evidence>
<gene>
    <name evidence="7" type="ORF">OCU04_005545</name>
</gene>
<evidence type="ECO:0000256" key="1">
    <source>
        <dbReference type="ARBA" id="ARBA00004141"/>
    </source>
</evidence>
<evidence type="ECO:0000313" key="8">
    <source>
        <dbReference type="Proteomes" id="UP001152300"/>
    </source>
</evidence>
<dbReference type="Proteomes" id="UP001152300">
    <property type="component" value="Unassembled WGS sequence"/>
</dbReference>
<feature type="transmembrane region" description="Helical" evidence="5">
    <location>
        <begin position="294"/>
        <end position="313"/>
    </location>
</feature>
<feature type="transmembrane region" description="Helical" evidence="5">
    <location>
        <begin position="270"/>
        <end position="288"/>
    </location>
</feature>
<dbReference type="EMBL" id="JAPEIS010000005">
    <property type="protein sequence ID" value="KAJ8066485.1"/>
    <property type="molecule type" value="Genomic_DNA"/>
</dbReference>
<dbReference type="InterPro" id="IPR007271">
    <property type="entry name" value="Nuc_sug_transpt"/>
</dbReference>
<evidence type="ECO:0008006" key="9">
    <source>
        <dbReference type="Google" id="ProtNLM"/>
    </source>
</evidence>
<feature type="signal peptide" evidence="6">
    <location>
        <begin position="1"/>
        <end position="22"/>
    </location>
</feature>
<feature type="transmembrane region" description="Helical" evidence="5">
    <location>
        <begin position="142"/>
        <end position="164"/>
    </location>
</feature>
<protein>
    <recommendedName>
        <fullName evidence="9">Nucleotide-sugar transporter</fullName>
    </recommendedName>
</protein>
<evidence type="ECO:0000256" key="5">
    <source>
        <dbReference type="SAM" id="Phobius"/>
    </source>
</evidence>
<dbReference type="SUPFAM" id="SSF103481">
    <property type="entry name" value="Multidrug resistance efflux transporter EmrE"/>
    <property type="match status" value="1"/>
</dbReference>
<comment type="caution">
    <text evidence="7">The sequence shown here is derived from an EMBL/GenBank/DDBJ whole genome shotgun (WGS) entry which is preliminary data.</text>
</comment>
<evidence type="ECO:0000256" key="2">
    <source>
        <dbReference type="ARBA" id="ARBA00022692"/>
    </source>
</evidence>
<keyword evidence="4 5" id="KW-0472">Membrane</keyword>
<feature type="transmembrane region" description="Helical" evidence="5">
    <location>
        <begin position="111"/>
        <end position="133"/>
    </location>
</feature>
<keyword evidence="6" id="KW-0732">Signal</keyword>
<evidence type="ECO:0000256" key="6">
    <source>
        <dbReference type="SAM" id="SignalP"/>
    </source>
</evidence>
<dbReference type="OrthoDB" id="408493at2759"/>
<dbReference type="NCBIfam" id="TIGR00803">
    <property type="entry name" value="nst"/>
    <property type="match status" value="1"/>
</dbReference>
<feature type="chain" id="PRO_5040836360" description="Nucleotide-sugar transporter" evidence="6">
    <location>
        <begin position="23"/>
        <end position="331"/>
    </location>
</feature>
<reference evidence="7" key="1">
    <citation type="submission" date="2022-11" db="EMBL/GenBank/DDBJ databases">
        <title>Genome Resource of Sclerotinia nivalis Strain SnTB1, a Plant Pathogen Isolated from American Ginseng.</title>
        <authorList>
            <person name="Fan S."/>
        </authorList>
    </citation>
    <scope>NUCLEOTIDE SEQUENCE</scope>
    <source>
        <strain evidence="7">SnTB1</strain>
    </source>
</reference>
<keyword evidence="8" id="KW-1185">Reference proteome</keyword>
<proteinExistence type="predicted"/>
<dbReference type="Pfam" id="PF04142">
    <property type="entry name" value="Nuc_sug_transp"/>
    <property type="match status" value="1"/>
</dbReference>
<dbReference type="InterPro" id="IPR037185">
    <property type="entry name" value="EmrE-like"/>
</dbReference>
<name>A0A9X0APC6_9HELO</name>
<dbReference type="AlphaFoldDB" id="A0A9X0APC6"/>
<sequence>MSIVRQPAVAGLVLLILQNAASLILQHKLQSSSVDNDARYEPATVIILSEILKLAVSSICVGREVLHAPAPSTAPSFFSTIKNGHYKASVPAVLYTVAMASQAVGAYRLDIFLYLVLSQIKIIIAPIFATIFLKQAFRPQQWLCLILMTVGMVLAQVGSVSPAIKSSAGSLNSHNMVVGVMAMVLAGCCVALAGVYMEMVLKASRSMMVRNAQLAWYSCACGILGLLCWSKIDLRVFFHGYRELVWVLVMLQAIGGFLVSWCVRLTSTVAKNYAQSFGFLIALTIPIFDLSHAVNYQLSCGVVFICAAVFGSIHQAGVETRITDRQQECPC</sequence>
<comment type="subcellular location">
    <subcellularLocation>
        <location evidence="1">Membrane</location>
        <topology evidence="1">Multi-pass membrane protein</topology>
    </subcellularLocation>
</comment>